<accession>Q5NUT6</accession>
<feature type="region of interest" description="Disordered" evidence="2">
    <location>
        <begin position="66"/>
        <end position="85"/>
    </location>
</feature>
<dbReference type="PANTHER" id="PTHR46797">
    <property type="entry name" value="HTH-TYPE TRANSCRIPTIONAL REGULATOR"/>
    <property type="match status" value="1"/>
</dbReference>
<dbReference type="CDD" id="cd00093">
    <property type="entry name" value="HTH_XRE"/>
    <property type="match status" value="2"/>
</dbReference>
<dbReference type="GO" id="GO:0003677">
    <property type="term" value="F:DNA binding"/>
    <property type="evidence" value="ECO:0007669"/>
    <property type="project" value="UniProtKB-KW"/>
</dbReference>
<dbReference type="Pfam" id="PF01381">
    <property type="entry name" value="HTH_3"/>
    <property type="match status" value="2"/>
</dbReference>
<dbReference type="Gene3D" id="1.10.260.40">
    <property type="entry name" value="lambda repressor-like DNA-binding domains"/>
    <property type="match status" value="2"/>
</dbReference>
<proteinExistence type="predicted"/>
<dbReference type="SUPFAM" id="SSF47413">
    <property type="entry name" value="lambda repressor-like DNA-binding domains"/>
    <property type="match status" value="2"/>
</dbReference>
<dbReference type="InterPro" id="IPR050807">
    <property type="entry name" value="TransReg_Diox_bact_type"/>
</dbReference>
<evidence type="ECO:0000259" key="3">
    <source>
        <dbReference type="PROSITE" id="PS50943"/>
    </source>
</evidence>
<evidence type="ECO:0000313" key="4">
    <source>
        <dbReference type="EMBL" id="BAD80773.1"/>
    </source>
</evidence>
<organism evidence="4">
    <name type="scientific">Streptomyces noursei</name>
    <name type="common">Streptomyces albulus</name>
    <dbReference type="NCBI Taxonomy" id="1971"/>
    <lineage>
        <taxon>Bacteria</taxon>
        <taxon>Bacillati</taxon>
        <taxon>Actinomycetota</taxon>
        <taxon>Actinomycetes</taxon>
        <taxon>Kitasatosporales</taxon>
        <taxon>Streptomycetaceae</taxon>
        <taxon>Streptomyces</taxon>
    </lineage>
</organism>
<reference evidence="4" key="1">
    <citation type="submission" date="2001-03" db="EMBL/GenBank/DDBJ databases">
        <title>Complete Sequence of the Plasmid pNO33 from Streptomyces albulus IFO14147.</title>
        <authorList>
            <person name="Kawai T."/>
            <person name="Inouye S."/>
        </authorList>
    </citation>
    <scope>NUCLEOTIDE SEQUENCE</scope>
    <source>
        <strain evidence="4">IFO 14147</strain>
        <plasmid evidence="4">pNO33</plasmid>
    </source>
</reference>
<sequence>MKRSSGVVGFRSSRLRELRCQANLSVDQLAALAAISPETVRRVEKGSQPSGRVLTALATALKTTTEDLAPSEGAPTLRRLRQGKGRTQREIASLIGVSAQMVSQVERGVYGVSKPAQWAAAYGVSRRRWQTAWEAGRDERRGRAEDHRAGRGGNE</sequence>
<name>Q5NUT6_STRNR</name>
<dbReference type="PANTHER" id="PTHR46797:SF1">
    <property type="entry name" value="METHYLPHOSPHONATE SYNTHASE"/>
    <property type="match status" value="1"/>
</dbReference>
<protein>
    <recommendedName>
        <fullName evidence="3">HTH cro/C1-type domain-containing protein</fullName>
    </recommendedName>
</protein>
<feature type="domain" description="HTH cro/C1-type" evidence="3">
    <location>
        <begin position="77"/>
        <end position="129"/>
    </location>
</feature>
<evidence type="ECO:0000256" key="1">
    <source>
        <dbReference type="ARBA" id="ARBA00023125"/>
    </source>
</evidence>
<dbReference type="SMART" id="SM00530">
    <property type="entry name" value="HTH_XRE"/>
    <property type="match status" value="2"/>
</dbReference>
<dbReference type="RefSeq" id="WP_011242299.1">
    <property type="nucleotide sequence ID" value="NC_006571.1"/>
</dbReference>
<feature type="domain" description="HTH cro/C1-type" evidence="3">
    <location>
        <begin position="15"/>
        <end position="68"/>
    </location>
</feature>
<dbReference type="EMBL" id="AB058947">
    <property type="protein sequence ID" value="BAD80773.1"/>
    <property type="molecule type" value="Genomic_DNA"/>
</dbReference>
<dbReference type="InterPro" id="IPR010982">
    <property type="entry name" value="Lambda_DNA-bd_dom_sf"/>
</dbReference>
<evidence type="ECO:0000256" key="2">
    <source>
        <dbReference type="SAM" id="MobiDB-lite"/>
    </source>
</evidence>
<dbReference type="PROSITE" id="PS50943">
    <property type="entry name" value="HTH_CROC1"/>
    <property type="match status" value="2"/>
</dbReference>
<keyword evidence="4" id="KW-0614">Plasmid</keyword>
<gene>
    <name evidence="4" type="primary">ORF155</name>
</gene>
<keyword evidence="1" id="KW-0238">DNA-binding</keyword>
<feature type="region of interest" description="Disordered" evidence="2">
    <location>
        <begin position="135"/>
        <end position="155"/>
    </location>
</feature>
<dbReference type="GO" id="GO:0005829">
    <property type="term" value="C:cytosol"/>
    <property type="evidence" value="ECO:0007669"/>
    <property type="project" value="TreeGrafter"/>
</dbReference>
<dbReference type="GO" id="GO:0003700">
    <property type="term" value="F:DNA-binding transcription factor activity"/>
    <property type="evidence" value="ECO:0007669"/>
    <property type="project" value="TreeGrafter"/>
</dbReference>
<dbReference type="AlphaFoldDB" id="Q5NUT6"/>
<dbReference type="InterPro" id="IPR001387">
    <property type="entry name" value="Cro/C1-type_HTH"/>
</dbReference>
<geneLocation type="plasmid" evidence="4">
    <name>pNO33</name>
</geneLocation>